<keyword evidence="1" id="KW-0677">Repeat</keyword>
<dbReference type="PANTHER" id="PTHR44170">
    <property type="entry name" value="PROTEIN SIDEKICK"/>
    <property type="match status" value="1"/>
</dbReference>
<dbReference type="PROSITE" id="PS50835">
    <property type="entry name" value="IG_LIKE"/>
    <property type="match status" value="1"/>
</dbReference>
<feature type="non-terminal residue" evidence="7">
    <location>
        <position position="457"/>
    </location>
</feature>
<dbReference type="PROSITE" id="PS50853">
    <property type="entry name" value="FN3"/>
    <property type="match status" value="2"/>
</dbReference>
<dbReference type="Pfam" id="PF00041">
    <property type="entry name" value="fn3"/>
    <property type="match status" value="2"/>
</dbReference>
<feature type="domain" description="Ig-like" evidence="4">
    <location>
        <begin position="29"/>
        <end position="129"/>
    </location>
</feature>
<sequence length="457" mass="52375">MKVKYKIQCAWLLVLSILVNVTEACWGRPSQIIGNLTNDYSLVVGSTVDLNCTLLQHKISLVNKDHKNETYFVNSTHLFFRFNNKTVEEEYIHIVDPLTARLQVPNANIEQTGKYYCNLRLPETEKSTTVCLSNIYVGYKPREVSSFSCLSKNFEKLTCCWRPPTNPVPTTYTLKSQVISGGSLLGYGKCPNTTRVNNTCCQWGVDTSPPYYRNQEQLWFTLTGHNRLGSITQNIMVDHYKFVLPDKPSQLQASEETPTNIKLNWLPPKNFATWDFQPGLVYELLYKPNNSKNETWKIIKLGKNIGTHNLMGLVPNTAYDLSVRCRSAEASGEDMWSKGVSTLARTAPDVPYYVPNMTEGSFEVQKLTDRRSITLYWKPIPEEHYNGKDFHYVIYYKPTYSLNWKRDVSEKPVKVTDIKYTFSNLNLNVAYNFKIQSANEEGVSRGMEDITVESTEN</sequence>
<evidence type="ECO:0000313" key="7">
    <source>
        <dbReference type="RefSeq" id="XP_013792551.1"/>
    </source>
</evidence>
<evidence type="ECO:0000259" key="5">
    <source>
        <dbReference type="PROSITE" id="PS50853"/>
    </source>
</evidence>
<feature type="chain" id="PRO_5047198064" evidence="3">
    <location>
        <begin position="25"/>
        <end position="457"/>
    </location>
</feature>
<reference evidence="7" key="1">
    <citation type="submission" date="2025-08" db="UniProtKB">
        <authorList>
            <consortium name="RefSeq"/>
        </authorList>
    </citation>
    <scope>IDENTIFICATION</scope>
    <source>
        <tissue evidence="7">Muscle</tissue>
    </source>
</reference>
<dbReference type="Gene3D" id="2.60.40.10">
    <property type="entry name" value="Immunoglobulins"/>
    <property type="match status" value="3"/>
</dbReference>
<dbReference type="Proteomes" id="UP000694941">
    <property type="component" value="Unplaced"/>
</dbReference>
<keyword evidence="2" id="KW-1015">Disulfide bond</keyword>
<dbReference type="PANTHER" id="PTHR44170:SF56">
    <property type="entry name" value="FIBRONECTIN TYPE-III DOMAIN-CONTAINING PROTEIN"/>
    <property type="match status" value="1"/>
</dbReference>
<feature type="domain" description="Fibronectin type-III" evidence="5">
    <location>
        <begin position="358"/>
        <end position="457"/>
    </location>
</feature>
<evidence type="ECO:0000256" key="3">
    <source>
        <dbReference type="SAM" id="SignalP"/>
    </source>
</evidence>
<dbReference type="RefSeq" id="XP_013792551.1">
    <property type="nucleotide sequence ID" value="XM_013937097.2"/>
</dbReference>
<feature type="signal peptide" evidence="3">
    <location>
        <begin position="1"/>
        <end position="24"/>
    </location>
</feature>
<dbReference type="InterPro" id="IPR013783">
    <property type="entry name" value="Ig-like_fold"/>
</dbReference>
<gene>
    <name evidence="7" type="primary">LOC106476439</name>
</gene>
<proteinExistence type="predicted"/>
<protein>
    <submittedName>
        <fullName evidence="7">Cytokine receptor-like</fullName>
    </submittedName>
</protein>
<dbReference type="InterPro" id="IPR036116">
    <property type="entry name" value="FN3_sf"/>
</dbReference>
<dbReference type="InterPro" id="IPR003961">
    <property type="entry name" value="FN3_dom"/>
</dbReference>
<evidence type="ECO:0000256" key="1">
    <source>
        <dbReference type="ARBA" id="ARBA00022737"/>
    </source>
</evidence>
<name>A0ABM1C1E6_LIMPO</name>
<evidence type="ECO:0000313" key="6">
    <source>
        <dbReference type="Proteomes" id="UP000694941"/>
    </source>
</evidence>
<evidence type="ECO:0000259" key="4">
    <source>
        <dbReference type="PROSITE" id="PS50835"/>
    </source>
</evidence>
<dbReference type="CDD" id="cd00063">
    <property type="entry name" value="FN3"/>
    <property type="match status" value="2"/>
</dbReference>
<accession>A0ABM1C1E6</accession>
<dbReference type="SMART" id="SM00060">
    <property type="entry name" value="FN3"/>
    <property type="match status" value="2"/>
</dbReference>
<evidence type="ECO:0000256" key="2">
    <source>
        <dbReference type="ARBA" id="ARBA00023157"/>
    </source>
</evidence>
<feature type="domain" description="Fibronectin type-III" evidence="5">
    <location>
        <begin position="247"/>
        <end position="349"/>
    </location>
</feature>
<organism evidence="6 7">
    <name type="scientific">Limulus polyphemus</name>
    <name type="common">Atlantic horseshoe crab</name>
    <dbReference type="NCBI Taxonomy" id="6850"/>
    <lineage>
        <taxon>Eukaryota</taxon>
        <taxon>Metazoa</taxon>
        <taxon>Ecdysozoa</taxon>
        <taxon>Arthropoda</taxon>
        <taxon>Chelicerata</taxon>
        <taxon>Merostomata</taxon>
        <taxon>Xiphosura</taxon>
        <taxon>Limulidae</taxon>
        <taxon>Limulus</taxon>
    </lineage>
</organism>
<dbReference type="SUPFAM" id="SSF49265">
    <property type="entry name" value="Fibronectin type III"/>
    <property type="match status" value="2"/>
</dbReference>
<dbReference type="InterPro" id="IPR036179">
    <property type="entry name" value="Ig-like_dom_sf"/>
</dbReference>
<keyword evidence="3" id="KW-0732">Signal</keyword>
<dbReference type="GeneID" id="106476439"/>
<dbReference type="SUPFAM" id="SSF48726">
    <property type="entry name" value="Immunoglobulin"/>
    <property type="match status" value="1"/>
</dbReference>
<dbReference type="InterPro" id="IPR007110">
    <property type="entry name" value="Ig-like_dom"/>
</dbReference>
<keyword evidence="6" id="KW-1185">Reference proteome</keyword>